<evidence type="ECO:0000256" key="2">
    <source>
        <dbReference type="ARBA" id="ARBA00022525"/>
    </source>
</evidence>
<dbReference type="Gene3D" id="2.60.40.10">
    <property type="entry name" value="Immunoglobulins"/>
    <property type="match status" value="1"/>
</dbReference>
<dbReference type="PROSITE" id="PS50847">
    <property type="entry name" value="GRAM_POS_ANCHORING"/>
    <property type="match status" value="1"/>
</dbReference>
<evidence type="ECO:0000256" key="4">
    <source>
        <dbReference type="ARBA" id="ARBA00023088"/>
    </source>
</evidence>
<dbReference type="NCBIfam" id="TIGR04226">
    <property type="entry name" value="RrgB_K2N_iso_D2"/>
    <property type="match status" value="1"/>
</dbReference>
<sequence>MAKGGPDFPQVNKGSARRIMKKLGRAIVALISVVAMAATGLVGVSSAYADDDTYTITIDSQVSGHTYEAYQIFAGTVADFGDVDDDGDIDWRLSQIIWGAAVQDTTVQNAIIAWVNEKIKADADESASDEEVNALLVDDAAGVAEWLSENSSYAEEFAKMVAEKVTVTSGTMTENKADGATTNYTISGLQPGYYLVKDQDNSIAADANDAYTAYILQVVGNVEVTPKSTLPTVDKDVEDTDGSYADVADHTIGESFNFKLTATLPADKDGEQDRAVYSSYTLVFKDTISTGITFEEIVSVTINPDTDDIEVPLYEAAAEDGSTDETKGYTTTAVDGTDGEATWTLTIADLYDFMDDISGAIEIEVVYAAHLNSDATVTTNTGDDTSAAIANNNKVTLQYSNNPYATSMGTTLEDVVYVATFKVNTKKTAETATGDALEGAEFSVKNEAGQYLVFSSTYDTTNGGYKVTGAAVYNATADKYYLVDADGNATTTEVDATDVTIASRNDGNFNILGLGSGTYTLVETKAPDGYNLAADSTFTVTADYGDDESTVIYNQATVVVVNQKGSTLPETGGMGTTLLYIIGGLIVLMAAVGIAVAMRRRRNA</sequence>
<keyword evidence="5" id="KW-0472">Membrane</keyword>
<evidence type="ECO:0000259" key="6">
    <source>
        <dbReference type="PROSITE" id="PS50847"/>
    </source>
</evidence>
<comment type="caution">
    <text evidence="7">The sequence shown here is derived from an EMBL/GenBank/DDBJ whole genome shotgun (WGS) entry which is preliminary data.</text>
</comment>
<dbReference type="Gene3D" id="2.60.40.740">
    <property type="match status" value="1"/>
</dbReference>
<dbReference type="AlphaFoldDB" id="A0A6I5NB78"/>
<dbReference type="InterPro" id="IPR026466">
    <property type="entry name" value="Fim_isopep_form_D2_dom"/>
</dbReference>
<dbReference type="InterPro" id="IPR013783">
    <property type="entry name" value="Ig-like_fold"/>
</dbReference>
<dbReference type="NCBIfam" id="TIGR01167">
    <property type="entry name" value="LPXTG_anchor"/>
    <property type="match status" value="1"/>
</dbReference>
<evidence type="ECO:0000256" key="3">
    <source>
        <dbReference type="ARBA" id="ARBA00022729"/>
    </source>
</evidence>
<dbReference type="InterPro" id="IPR048052">
    <property type="entry name" value="FM1-like"/>
</dbReference>
<gene>
    <name evidence="7" type="ORF">F6S87_03725</name>
</gene>
<proteinExistence type="predicted"/>
<keyword evidence="3" id="KW-0732">Signal</keyword>
<evidence type="ECO:0000313" key="7">
    <source>
        <dbReference type="EMBL" id="NEG69730.1"/>
    </source>
</evidence>
<keyword evidence="8" id="KW-1185">Reference proteome</keyword>
<dbReference type="InterPro" id="IPR019931">
    <property type="entry name" value="LPXTG_anchor"/>
</dbReference>
<keyword evidence="2" id="KW-0964">Secreted</keyword>
<keyword evidence="5" id="KW-0812">Transmembrane</keyword>
<dbReference type="GO" id="GO:0005975">
    <property type="term" value="P:carbohydrate metabolic process"/>
    <property type="evidence" value="ECO:0007669"/>
    <property type="project" value="UniProtKB-ARBA"/>
</dbReference>
<organism evidence="7 8">
    <name type="scientific">Bifidobacterium choloepi</name>
    <dbReference type="NCBI Taxonomy" id="2614131"/>
    <lineage>
        <taxon>Bacteria</taxon>
        <taxon>Bacillati</taxon>
        <taxon>Actinomycetota</taxon>
        <taxon>Actinomycetes</taxon>
        <taxon>Bifidobacteriales</taxon>
        <taxon>Bifidobacteriaceae</taxon>
        <taxon>Bifidobacterium</taxon>
    </lineage>
</organism>
<keyword evidence="1" id="KW-0134">Cell wall</keyword>
<keyword evidence="4" id="KW-0572">Peptidoglycan-anchor</keyword>
<keyword evidence="5" id="KW-1133">Transmembrane helix</keyword>
<dbReference type="Pfam" id="PF17802">
    <property type="entry name" value="SpaA"/>
    <property type="match status" value="1"/>
</dbReference>
<name>A0A6I5NB78_9BIFI</name>
<dbReference type="NCBIfam" id="NF033902">
    <property type="entry name" value="iso_D2_wall_anc"/>
    <property type="match status" value="1"/>
</dbReference>
<evidence type="ECO:0000256" key="5">
    <source>
        <dbReference type="SAM" id="Phobius"/>
    </source>
</evidence>
<dbReference type="Pfam" id="PF00746">
    <property type="entry name" value="Gram_pos_anchor"/>
    <property type="match status" value="1"/>
</dbReference>
<dbReference type="Proteomes" id="UP000469292">
    <property type="component" value="Unassembled WGS sequence"/>
</dbReference>
<evidence type="ECO:0000313" key="8">
    <source>
        <dbReference type="Proteomes" id="UP000469292"/>
    </source>
</evidence>
<dbReference type="EMBL" id="VYSG01000001">
    <property type="protein sequence ID" value="NEG69730.1"/>
    <property type="molecule type" value="Genomic_DNA"/>
</dbReference>
<feature type="transmembrane region" description="Helical" evidence="5">
    <location>
        <begin position="578"/>
        <end position="598"/>
    </location>
</feature>
<protein>
    <submittedName>
        <fullName evidence="7">SpaH/EbpB family LPXTG-anchored major pilin</fullName>
    </submittedName>
</protein>
<reference evidence="7 8" key="1">
    <citation type="submission" date="2019-09" db="EMBL/GenBank/DDBJ databases">
        <title>Phylogenetic characterization of a novel taxon of the genus Bifidobacterium: Bifidobacterium choloepi sp. nov.</title>
        <authorList>
            <person name="Modesto M."/>
            <person name="Satti M."/>
        </authorList>
    </citation>
    <scope>NUCLEOTIDE SEQUENCE [LARGE SCALE GENOMIC DNA]</scope>
    <source>
        <strain evidence="7 8">BRDM6</strain>
    </source>
</reference>
<dbReference type="InterPro" id="IPR041033">
    <property type="entry name" value="SpaA_PFL_dom_1"/>
</dbReference>
<accession>A0A6I5NB78</accession>
<feature type="domain" description="Gram-positive cocci surface proteins LPxTG" evidence="6">
    <location>
        <begin position="568"/>
        <end position="604"/>
    </location>
</feature>
<evidence type="ECO:0000256" key="1">
    <source>
        <dbReference type="ARBA" id="ARBA00022512"/>
    </source>
</evidence>